<dbReference type="InterPro" id="IPR000086">
    <property type="entry name" value="NUDIX_hydrolase_dom"/>
</dbReference>
<dbReference type="EMBL" id="VCQU01000007">
    <property type="protein sequence ID" value="NMN97392.1"/>
    <property type="molecule type" value="Genomic_DNA"/>
</dbReference>
<dbReference type="InterPro" id="IPR020476">
    <property type="entry name" value="Nudix_hydrolase"/>
</dbReference>
<keyword evidence="5 8" id="KW-0378">Hydrolase</keyword>
<evidence type="ECO:0000256" key="7">
    <source>
        <dbReference type="ARBA" id="ARBA00023211"/>
    </source>
</evidence>
<dbReference type="PANTHER" id="PTHR12992:SF11">
    <property type="entry name" value="MITOCHONDRIAL COENZYME A DIPHOSPHATASE NUDT8"/>
    <property type="match status" value="1"/>
</dbReference>
<dbReference type="Gene3D" id="3.90.79.10">
    <property type="entry name" value="Nucleoside Triphosphate Pyrophosphohydrolase"/>
    <property type="match status" value="1"/>
</dbReference>
<dbReference type="PROSITE" id="PS00893">
    <property type="entry name" value="NUDIX_BOX"/>
    <property type="match status" value="1"/>
</dbReference>
<reference evidence="10 11" key="2">
    <citation type="submission" date="2020-06" db="EMBL/GenBank/DDBJ databases">
        <title>Antribacter stalactiti gen. nov., sp. nov., a new member of the family Nacardiaceae isolated from a cave.</title>
        <authorList>
            <person name="Kim I.S."/>
        </authorList>
    </citation>
    <scope>NUCLEOTIDE SEQUENCE [LARGE SCALE GENOMIC DNA]</scope>
    <source>
        <strain evidence="10 11">YC2-7</strain>
    </source>
</reference>
<dbReference type="SUPFAM" id="SSF55811">
    <property type="entry name" value="Nudix"/>
    <property type="match status" value="1"/>
</dbReference>
<dbReference type="PANTHER" id="PTHR12992">
    <property type="entry name" value="NUDIX HYDROLASE"/>
    <property type="match status" value="1"/>
</dbReference>
<gene>
    <name evidence="10" type="ORF">FGL95_20355</name>
</gene>
<proteinExistence type="inferred from homology"/>
<dbReference type="InterPro" id="IPR045121">
    <property type="entry name" value="CoAse"/>
</dbReference>
<evidence type="ECO:0000256" key="8">
    <source>
        <dbReference type="RuleBase" id="RU003476"/>
    </source>
</evidence>
<keyword evidence="4" id="KW-0479">Metal-binding</keyword>
<dbReference type="AlphaFoldDB" id="A0A848KL41"/>
<evidence type="ECO:0000256" key="3">
    <source>
        <dbReference type="ARBA" id="ARBA00005582"/>
    </source>
</evidence>
<evidence type="ECO:0000256" key="5">
    <source>
        <dbReference type="ARBA" id="ARBA00022801"/>
    </source>
</evidence>
<keyword evidence="6" id="KW-0460">Magnesium</keyword>
<comment type="cofactor">
    <cofactor evidence="1">
        <name>Mn(2+)</name>
        <dbReference type="ChEBI" id="CHEBI:29035"/>
    </cofactor>
</comment>
<sequence>MSISDLSREAVGAALAEFEVRHAGETGSRRAAVAIALGTDVDGATACLLTVRPAKMRAHPGQFALPGGAVDAGETVVEAAIRELGEELGVEANPTDVVGRLDDYVTRSGYVITPIVLWIGERLRTTEPNPAEVAFVLRPTMVEVDAEPRFISIPESDKPVIQWPFRAHLIHAPTGAIVYQFREVVLHRRHTRIDQLEQPVFAWR</sequence>
<name>A0A848KL41_9NOCA</name>
<dbReference type="Pfam" id="PF00293">
    <property type="entry name" value="NUDIX"/>
    <property type="match status" value="1"/>
</dbReference>
<comment type="caution">
    <text evidence="10">The sequence shown here is derived from an EMBL/GenBank/DDBJ whole genome shotgun (WGS) entry which is preliminary data.</text>
</comment>
<dbReference type="InterPro" id="IPR015797">
    <property type="entry name" value="NUDIX_hydrolase-like_dom_sf"/>
</dbReference>
<evidence type="ECO:0000256" key="2">
    <source>
        <dbReference type="ARBA" id="ARBA00001946"/>
    </source>
</evidence>
<evidence type="ECO:0000256" key="4">
    <source>
        <dbReference type="ARBA" id="ARBA00022723"/>
    </source>
</evidence>
<dbReference type="PROSITE" id="PS51462">
    <property type="entry name" value="NUDIX"/>
    <property type="match status" value="1"/>
</dbReference>
<feature type="domain" description="Nudix hydrolase" evidence="9">
    <location>
        <begin position="28"/>
        <end position="183"/>
    </location>
</feature>
<evidence type="ECO:0000256" key="6">
    <source>
        <dbReference type="ARBA" id="ARBA00022842"/>
    </source>
</evidence>
<evidence type="ECO:0000256" key="1">
    <source>
        <dbReference type="ARBA" id="ARBA00001936"/>
    </source>
</evidence>
<evidence type="ECO:0000259" key="9">
    <source>
        <dbReference type="PROSITE" id="PS51462"/>
    </source>
</evidence>
<protein>
    <submittedName>
        <fullName evidence="10">CoA pyrophosphatase</fullName>
    </submittedName>
</protein>
<keyword evidence="11" id="KW-1185">Reference proteome</keyword>
<dbReference type="CDD" id="cd03426">
    <property type="entry name" value="NUDIX_CoAse_Nudt7"/>
    <property type="match status" value="1"/>
</dbReference>
<comment type="similarity">
    <text evidence="3 8">Belongs to the Nudix hydrolase family.</text>
</comment>
<evidence type="ECO:0000313" key="11">
    <source>
        <dbReference type="Proteomes" id="UP000535543"/>
    </source>
</evidence>
<keyword evidence="7" id="KW-0464">Manganese</keyword>
<dbReference type="GO" id="GO:0046872">
    <property type="term" value="F:metal ion binding"/>
    <property type="evidence" value="ECO:0007669"/>
    <property type="project" value="UniProtKB-KW"/>
</dbReference>
<comment type="cofactor">
    <cofactor evidence="2">
        <name>Mg(2+)</name>
        <dbReference type="ChEBI" id="CHEBI:18420"/>
    </cofactor>
</comment>
<dbReference type="PRINTS" id="PR00502">
    <property type="entry name" value="NUDIXFAMILY"/>
</dbReference>
<reference evidence="10 11" key="1">
    <citation type="submission" date="2019-05" db="EMBL/GenBank/DDBJ databases">
        <authorList>
            <person name="Lee S.D."/>
        </authorList>
    </citation>
    <scope>NUCLEOTIDE SEQUENCE [LARGE SCALE GENOMIC DNA]</scope>
    <source>
        <strain evidence="10 11">YC2-7</strain>
    </source>
</reference>
<evidence type="ECO:0000313" key="10">
    <source>
        <dbReference type="EMBL" id="NMN97392.1"/>
    </source>
</evidence>
<dbReference type="GO" id="GO:0010945">
    <property type="term" value="F:coenzyme A diphosphatase activity"/>
    <property type="evidence" value="ECO:0007669"/>
    <property type="project" value="InterPro"/>
</dbReference>
<dbReference type="Proteomes" id="UP000535543">
    <property type="component" value="Unassembled WGS sequence"/>
</dbReference>
<accession>A0A848KL41</accession>
<dbReference type="InterPro" id="IPR020084">
    <property type="entry name" value="NUDIX_hydrolase_CS"/>
</dbReference>
<organism evidence="10 11">
    <name type="scientific">Antrihabitans stalactiti</name>
    <dbReference type="NCBI Taxonomy" id="2584121"/>
    <lineage>
        <taxon>Bacteria</taxon>
        <taxon>Bacillati</taxon>
        <taxon>Actinomycetota</taxon>
        <taxon>Actinomycetes</taxon>
        <taxon>Mycobacteriales</taxon>
        <taxon>Nocardiaceae</taxon>
        <taxon>Antrihabitans</taxon>
    </lineage>
</organism>
<dbReference type="RefSeq" id="WP_169590220.1">
    <property type="nucleotide sequence ID" value="NZ_VCQU01000007.1"/>
</dbReference>